<dbReference type="InterPro" id="IPR038282">
    <property type="entry name" value="DUF2267_sf"/>
</dbReference>
<name>A0A1X2LDN5_9MYCO</name>
<evidence type="ECO:0008006" key="3">
    <source>
        <dbReference type="Google" id="ProtNLM"/>
    </source>
</evidence>
<dbReference type="EMBL" id="NCXM01000002">
    <property type="protein sequence ID" value="OSC32076.1"/>
    <property type="molecule type" value="Genomic_DNA"/>
</dbReference>
<dbReference type="OrthoDB" id="952780at2"/>
<evidence type="ECO:0000313" key="1">
    <source>
        <dbReference type="EMBL" id="OSC32076.1"/>
    </source>
</evidence>
<dbReference type="Proteomes" id="UP000242320">
    <property type="component" value="Unassembled WGS sequence"/>
</dbReference>
<dbReference type="RefSeq" id="WP_085288499.1">
    <property type="nucleotide sequence ID" value="NZ_NCXM01000002.1"/>
</dbReference>
<dbReference type="InterPro" id="IPR018727">
    <property type="entry name" value="DUF2267"/>
</dbReference>
<dbReference type="AlphaFoldDB" id="A0A1X2LDN5"/>
<proteinExistence type="predicted"/>
<organism evidence="1 2">
    <name type="scientific">Mycolicibacterium vulneris</name>
    <dbReference type="NCBI Taxonomy" id="547163"/>
    <lineage>
        <taxon>Bacteria</taxon>
        <taxon>Bacillati</taxon>
        <taxon>Actinomycetota</taxon>
        <taxon>Actinomycetes</taxon>
        <taxon>Mycobacteriales</taxon>
        <taxon>Mycobacteriaceae</taxon>
        <taxon>Mycolicibacterium</taxon>
    </lineage>
</organism>
<protein>
    <recommendedName>
        <fullName evidence="3">DUF2267 domain-containing protein</fullName>
    </recommendedName>
</protein>
<sequence length="207" mass="22230">MAVSCGHTEPLCPITVQHHVCRSLPRGASIFKAGEPAGPINAVLHRDVSSPARLITSAGIRLPRTMHRRSRLGTIWEAGTHGGKMRYEEFISSVAERSGLFAGDAVAVTRATLTTLAERISGGEARDLAAQLPSPLQDALLPTEEEAEAFSFDEFIDQVAERSGRDAETAETAVDAVMATIHDAVTPGEFDDLLSQLPTEFQRLGAR</sequence>
<reference evidence="1 2" key="1">
    <citation type="submission" date="2017-04" db="EMBL/GenBank/DDBJ databases">
        <title>The new phylogeny of genus Mycobacterium.</title>
        <authorList>
            <person name="Tortoli E."/>
            <person name="Trovato A."/>
            <person name="Cirillo D.M."/>
        </authorList>
    </citation>
    <scope>NUCLEOTIDE SEQUENCE [LARGE SCALE GENOMIC DNA]</scope>
    <source>
        <strain evidence="1 2">DSM 45247</strain>
    </source>
</reference>
<comment type="caution">
    <text evidence="1">The sequence shown here is derived from an EMBL/GenBank/DDBJ whole genome shotgun (WGS) entry which is preliminary data.</text>
</comment>
<accession>A0A1X2LDN5</accession>
<keyword evidence="2" id="KW-1185">Reference proteome</keyword>
<evidence type="ECO:0000313" key="2">
    <source>
        <dbReference type="Proteomes" id="UP000242320"/>
    </source>
</evidence>
<dbReference type="Pfam" id="PF10025">
    <property type="entry name" value="DUF2267"/>
    <property type="match status" value="1"/>
</dbReference>
<gene>
    <name evidence="1" type="ORF">B8W69_03015</name>
</gene>
<dbReference type="Gene3D" id="1.10.490.110">
    <property type="entry name" value="Uncharacterized conserved protein DUF2267"/>
    <property type="match status" value="1"/>
</dbReference>